<dbReference type="InterPro" id="IPR029058">
    <property type="entry name" value="AB_hydrolase_fold"/>
</dbReference>
<dbReference type="Pfam" id="PF00326">
    <property type="entry name" value="Peptidase_S9"/>
    <property type="match status" value="1"/>
</dbReference>
<feature type="signal peptide" evidence="2">
    <location>
        <begin position="1"/>
        <end position="25"/>
    </location>
</feature>
<dbReference type="SUPFAM" id="SSF53474">
    <property type="entry name" value="alpha/beta-Hydrolases"/>
    <property type="match status" value="1"/>
</dbReference>
<keyword evidence="2" id="KW-0732">Signal</keyword>
<dbReference type="GO" id="GO:0004252">
    <property type="term" value="F:serine-type endopeptidase activity"/>
    <property type="evidence" value="ECO:0007669"/>
    <property type="project" value="TreeGrafter"/>
</dbReference>
<dbReference type="GO" id="GO:0006508">
    <property type="term" value="P:proteolysis"/>
    <property type="evidence" value="ECO:0007669"/>
    <property type="project" value="InterPro"/>
</dbReference>
<protein>
    <submittedName>
        <fullName evidence="4">S9 family peptidase</fullName>
    </submittedName>
</protein>
<dbReference type="PANTHER" id="PTHR42776">
    <property type="entry name" value="SERINE PEPTIDASE S9 FAMILY MEMBER"/>
    <property type="match status" value="1"/>
</dbReference>
<evidence type="ECO:0000256" key="2">
    <source>
        <dbReference type="SAM" id="SignalP"/>
    </source>
</evidence>
<dbReference type="Gene3D" id="3.40.50.1820">
    <property type="entry name" value="alpha/beta hydrolase"/>
    <property type="match status" value="1"/>
</dbReference>
<sequence length="670" mass="72572">MRTRACRRALLTGMTALLLSQAAGAEKPNKQNVSTTAGDDLAADFGAREAISGARLSPDGQQVLYLAADKGRATELMVANSNAQGDPHVALLADGKPMRIQWCDWSDDKRIVCLVYLVTTSAGPRLPFTRLIAIDPDGKNLKSLAEQSGPYTLRMSQFDGSIIDWNQGQTGKLLMERDHVPERTTGTLLASTADGLGVDLVDTHTLQSSTVEQASPTASEYISDGRGVVRMMGSETQSVGMLTGGERYYYRRPGSRRWESFSNVADNGPGLRPQVVDPVEDVAYCFDRKGGRDALYKVALDGSMTTTLVYADPNVDVDDIVRLGRQAKLIGVSTVDEKRSTVYFDKEYEALATALQKALGDKAISFVSSSVDEQTLLLFAGSDTDPGGWYVFDRKTKHLNQIALVRPQLEGMTLATEQPITYRAADGTMIPAYLTLPPGGARKGLPAIVMPHGGPSDRDEWGFDWLPQYFAMRGYAVIQPNYRGSSGYGDTWSLNQGFKSWKIAISDVTDAGRWLVAQGIAAPDKLAIVGWSYGGYAALQSNVVAPDLFKATVAIAPVTDFDALKAEAVNYTNANLVAQEIGAGAIAQDASPARHADAFKSPVLMFHGTEDLNVNIAESRLMNDRLRAAGKQTGLIVYPDLDHQLPSGEIRADMLRRADTFLRQSMHIGG</sequence>
<dbReference type="PANTHER" id="PTHR42776:SF27">
    <property type="entry name" value="DIPEPTIDYL PEPTIDASE FAMILY MEMBER 6"/>
    <property type="match status" value="1"/>
</dbReference>
<dbReference type="EMBL" id="JACEIB010000008">
    <property type="protein sequence ID" value="MBA2935103.1"/>
    <property type="molecule type" value="Genomic_DNA"/>
</dbReference>
<evidence type="ECO:0000313" key="4">
    <source>
        <dbReference type="EMBL" id="MBA2935103.1"/>
    </source>
</evidence>
<reference evidence="4 5" key="1">
    <citation type="submission" date="2020-07" db="EMBL/GenBank/DDBJ databases">
        <authorList>
            <person name="Sun Q."/>
        </authorList>
    </citation>
    <scope>NUCLEOTIDE SEQUENCE [LARGE SCALE GENOMIC DNA]</scope>
    <source>
        <strain evidence="4 5">CGMCC 1.13654</strain>
    </source>
</reference>
<accession>A0A838L6J1</accession>
<gene>
    <name evidence="4" type="ORF">HZF05_13460</name>
</gene>
<keyword evidence="1" id="KW-0378">Hydrolase</keyword>
<organism evidence="4 5">
    <name type="scientific">Sphingomonas chungangi</name>
    <dbReference type="NCBI Taxonomy" id="2683589"/>
    <lineage>
        <taxon>Bacteria</taxon>
        <taxon>Pseudomonadati</taxon>
        <taxon>Pseudomonadota</taxon>
        <taxon>Alphaproteobacteria</taxon>
        <taxon>Sphingomonadales</taxon>
        <taxon>Sphingomonadaceae</taxon>
        <taxon>Sphingomonas</taxon>
    </lineage>
</organism>
<evidence type="ECO:0000256" key="1">
    <source>
        <dbReference type="ARBA" id="ARBA00022801"/>
    </source>
</evidence>
<dbReference type="SUPFAM" id="SSF82171">
    <property type="entry name" value="DPP6 N-terminal domain-like"/>
    <property type="match status" value="1"/>
</dbReference>
<proteinExistence type="predicted"/>
<dbReference type="InterPro" id="IPR001375">
    <property type="entry name" value="Peptidase_S9_cat"/>
</dbReference>
<keyword evidence="5" id="KW-1185">Reference proteome</keyword>
<feature type="domain" description="Peptidase S9 prolyl oligopeptidase catalytic" evidence="3">
    <location>
        <begin position="461"/>
        <end position="666"/>
    </location>
</feature>
<feature type="chain" id="PRO_5032895859" evidence="2">
    <location>
        <begin position="26"/>
        <end position="670"/>
    </location>
</feature>
<comment type="caution">
    <text evidence="4">The sequence shown here is derived from an EMBL/GenBank/DDBJ whole genome shotgun (WGS) entry which is preliminary data.</text>
</comment>
<evidence type="ECO:0000313" key="5">
    <source>
        <dbReference type="Proteomes" id="UP000570166"/>
    </source>
</evidence>
<name>A0A838L6J1_9SPHN</name>
<evidence type="ECO:0000259" key="3">
    <source>
        <dbReference type="Pfam" id="PF00326"/>
    </source>
</evidence>
<dbReference type="Proteomes" id="UP000570166">
    <property type="component" value="Unassembled WGS sequence"/>
</dbReference>
<dbReference type="AlphaFoldDB" id="A0A838L6J1"/>